<dbReference type="Proteomes" id="UP000077271">
    <property type="component" value="Unassembled WGS sequence"/>
</dbReference>
<name>A0A177KZE5_9BACI</name>
<evidence type="ECO:0008006" key="3">
    <source>
        <dbReference type="Google" id="ProtNLM"/>
    </source>
</evidence>
<proteinExistence type="predicted"/>
<dbReference type="AlphaFoldDB" id="A0A177KZE5"/>
<comment type="caution">
    <text evidence="1">The sequence shown here is derived from an EMBL/GenBank/DDBJ whole genome shotgun (WGS) entry which is preliminary data.</text>
</comment>
<dbReference type="EMBL" id="LQWZ01000007">
    <property type="protein sequence ID" value="OAH58713.1"/>
    <property type="molecule type" value="Genomic_DNA"/>
</dbReference>
<dbReference type="RefSeq" id="WP_063974548.1">
    <property type="nucleotide sequence ID" value="NZ_LQWZ01000007.1"/>
</dbReference>
<sequence>MANNLEKNVDGVLDLVIDERYEDVELQKKEYSQLLNKEELITYEIDPTSTTDSAGRYSFKTILTYADGTIEQVPVDLVLLDGEWKVHIDAHSLDDGYKVIKAGDTEGSDS</sequence>
<gene>
    <name evidence="1" type="ORF">AWH48_17135</name>
</gene>
<reference evidence="1 2" key="1">
    <citation type="submission" date="2016-01" db="EMBL/GenBank/DDBJ databases">
        <title>Investigation of taxonomic status of Bacillus aminovorans.</title>
        <authorList>
            <person name="Verma A."/>
            <person name="Pal Y."/>
            <person name="Krishnamurthi S."/>
        </authorList>
    </citation>
    <scope>NUCLEOTIDE SEQUENCE [LARGE SCALE GENOMIC DNA]</scope>
    <source>
        <strain evidence="1 2">DSM 4337</strain>
    </source>
</reference>
<evidence type="ECO:0000313" key="1">
    <source>
        <dbReference type="EMBL" id="OAH58713.1"/>
    </source>
</evidence>
<evidence type="ECO:0000313" key="2">
    <source>
        <dbReference type="Proteomes" id="UP000077271"/>
    </source>
</evidence>
<protein>
    <recommendedName>
        <fullName evidence="3">DUF4878 domain-containing protein</fullName>
    </recommendedName>
</protein>
<accession>A0A177KZE5</accession>
<organism evidence="1 2">
    <name type="scientific">Domibacillus aminovorans</name>
    <dbReference type="NCBI Taxonomy" id="29332"/>
    <lineage>
        <taxon>Bacteria</taxon>
        <taxon>Bacillati</taxon>
        <taxon>Bacillota</taxon>
        <taxon>Bacilli</taxon>
        <taxon>Bacillales</taxon>
        <taxon>Bacillaceae</taxon>
        <taxon>Domibacillus</taxon>
    </lineage>
</organism>